<gene>
    <name evidence="1" type="ORF">Hypma_016438</name>
</gene>
<dbReference type="AlphaFoldDB" id="A0A369J0C7"/>
<dbReference type="InParanoid" id="A0A369J0C7"/>
<accession>A0A369J0C7</accession>
<organism evidence="1 2">
    <name type="scientific">Hypsizygus marmoreus</name>
    <name type="common">White beech mushroom</name>
    <name type="synonym">Agaricus marmoreus</name>
    <dbReference type="NCBI Taxonomy" id="39966"/>
    <lineage>
        <taxon>Eukaryota</taxon>
        <taxon>Fungi</taxon>
        <taxon>Dikarya</taxon>
        <taxon>Basidiomycota</taxon>
        <taxon>Agaricomycotina</taxon>
        <taxon>Agaricomycetes</taxon>
        <taxon>Agaricomycetidae</taxon>
        <taxon>Agaricales</taxon>
        <taxon>Tricholomatineae</taxon>
        <taxon>Lyophyllaceae</taxon>
        <taxon>Hypsizygus</taxon>
    </lineage>
</organism>
<dbReference type="Proteomes" id="UP000076154">
    <property type="component" value="Unassembled WGS sequence"/>
</dbReference>
<dbReference type="EMBL" id="LUEZ02000096">
    <property type="protein sequence ID" value="RDB14852.1"/>
    <property type="molecule type" value="Genomic_DNA"/>
</dbReference>
<name>A0A369J0C7_HYPMA</name>
<protein>
    <submittedName>
        <fullName evidence="1">Uncharacterized protein</fullName>
    </submittedName>
</protein>
<reference evidence="1" key="1">
    <citation type="submission" date="2018-04" db="EMBL/GenBank/DDBJ databases">
        <title>Whole genome sequencing of Hypsizygus marmoreus.</title>
        <authorList>
            <person name="Choi I.-G."/>
            <person name="Min B."/>
            <person name="Kim J.-G."/>
            <person name="Kim S."/>
            <person name="Oh Y.-L."/>
            <person name="Kong W.-S."/>
            <person name="Park H."/>
            <person name="Jeong J."/>
            <person name="Song E.-S."/>
        </authorList>
    </citation>
    <scope>NUCLEOTIDE SEQUENCE [LARGE SCALE GENOMIC DNA]</scope>
    <source>
        <strain evidence="1">51987-8</strain>
    </source>
</reference>
<evidence type="ECO:0000313" key="1">
    <source>
        <dbReference type="EMBL" id="RDB14852.1"/>
    </source>
</evidence>
<keyword evidence="2" id="KW-1185">Reference proteome</keyword>
<comment type="caution">
    <text evidence="1">The sequence shown here is derived from an EMBL/GenBank/DDBJ whole genome shotgun (WGS) entry which is preliminary data.</text>
</comment>
<sequence>MGKDGVKKDARRHELGGRLAGEYLVVTERLLTSEPSGRPSGVPAVQLQPAYVPKTGLQDVLHEVIATSMAKQSHPLHAPMRGNYSSRDGLVPASLATFLTSRKTI</sequence>
<proteinExistence type="predicted"/>
<evidence type="ECO:0000313" key="2">
    <source>
        <dbReference type="Proteomes" id="UP000076154"/>
    </source>
</evidence>